<dbReference type="InterPro" id="IPR050178">
    <property type="entry name" value="AspA/AstE_fam"/>
</dbReference>
<comment type="similarity">
    <text evidence="2">Belongs to the AspA/AstE family. Aspartoacylase subfamily.</text>
</comment>
<evidence type="ECO:0000256" key="4">
    <source>
        <dbReference type="ARBA" id="ARBA00022801"/>
    </source>
</evidence>
<evidence type="ECO:0000256" key="1">
    <source>
        <dbReference type="ARBA" id="ARBA00001947"/>
    </source>
</evidence>
<evidence type="ECO:0008006" key="10">
    <source>
        <dbReference type="Google" id="ProtNLM"/>
    </source>
</evidence>
<evidence type="ECO:0000313" key="8">
    <source>
        <dbReference type="EMBL" id="CAK0888829.1"/>
    </source>
</evidence>
<evidence type="ECO:0000256" key="2">
    <source>
        <dbReference type="ARBA" id="ARBA00006173"/>
    </source>
</evidence>
<dbReference type="EMBL" id="CAUYUJ010019137">
    <property type="protein sequence ID" value="CAK0888829.1"/>
    <property type="molecule type" value="Genomic_DNA"/>
</dbReference>
<comment type="cofactor">
    <cofactor evidence="1">
        <name>Zn(2+)</name>
        <dbReference type="ChEBI" id="CHEBI:29105"/>
    </cofactor>
</comment>
<feature type="domain" description="Succinylglutamate desuccinylase/Aspartoacylase catalytic" evidence="7">
    <location>
        <begin position="52"/>
        <end position="246"/>
    </location>
</feature>
<dbReference type="Gene3D" id="3.40.630.10">
    <property type="entry name" value="Zn peptidases"/>
    <property type="match status" value="1"/>
</dbReference>
<dbReference type="Pfam" id="PF24827">
    <property type="entry name" value="AstE_AspA_cat"/>
    <property type="match status" value="1"/>
</dbReference>
<dbReference type="PANTHER" id="PTHR15162">
    <property type="entry name" value="ASPARTOACYLASE"/>
    <property type="match status" value="1"/>
</dbReference>
<dbReference type="Pfam" id="PF04952">
    <property type="entry name" value="AstE_AspA_hybrid"/>
    <property type="match status" value="1"/>
</dbReference>
<name>A0ABN9WQ57_9DINO</name>
<dbReference type="InterPro" id="IPR055438">
    <property type="entry name" value="AstE_AspA_cat"/>
</dbReference>
<dbReference type="Gene3D" id="2.20.25.160">
    <property type="match status" value="1"/>
</dbReference>
<dbReference type="InterPro" id="IPR007036">
    <property type="entry name" value="Aste_AspA_hybrid_dom"/>
</dbReference>
<keyword evidence="9" id="KW-1185">Reference proteome</keyword>
<dbReference type="Proteomes" id="UP001189429">
    <property type="component" value="Unassembled WGS sequence"/>
</dbReference>
<feature type="non-terminal residue" evidence="8">
    <location>
        <position position="1"/>
    </location>
</feature>
<dbReference type="PANTHER" id="PTHR15162:SF7">
    <property type="entry name" value="SUCCINYLGLUTAMATE DESUCCINYLASE"/>
    <property type="match status" value="1"/>
</dbReference>
<accession>A0ABN9WQ57</accession>
<evidence type="ECO:0000259" key="7">
    <source>
        <dbReference type="Pfam" id="PF24827"/>
    </source>
</evidence>
<reference evidence="8" key="1">
    <citation type="submission" date="2023-10" db="EMBL/GenBank/DDBJ databases">
        <authorList>
            <person name="Chen Y."/>
            <person name="Shah S."/>
            <person name="Dougan E. K."/>
            <person name="Thang M."/>
            <person name="Chan C."/>
        </authorList>
    </citation>
    <scope>NUCLEOTIDE SEQUENCE [LARGE SCALE GENOMIC DNA]</scope>
</reference>
<dbReference type="HAMAP" id="MF_00704">
    <property type="entry name" value="Aspartoacylase"/>
    <property type="match status" value="1"/>
</dbReference>
<keyword evidence="3" id="KW-0479">Metal-binding</keyword>
<feature type="domain" description="AstE/AspA barrel-sandwich hybrid" evidence="6">
    <location>
        <begin position="267"/>
        <end position="352"/>
    </location>
</feature>
<dbReference type="InterPro" id="IPR016708">
    <property type="entry name" value="Aspartoacylase"/>
</dbReference>
<comment type="caution">
    <text evidence="8">The sequence shown here is derived from an EMBL/GenBank/DDBJ whole genome shotgun (WGS) entry which is preliminary data.</text>
</comment>
<evidence type="ECO:0000256" key="3">
    <source>
        <dbReference type="ARBA" id="ARBA00022723"/>
    </source>
</evidence>
<protein>
    <recommendedName>
        <fullName evidence="10">Aspartoacylase</fullName>
    </recommendedName>
</protein>
<proteinExistence type="inferred from homology"/>
<gene>
    <name evidence="8" type="ORF">PCOR1329_LOCUS69543</name>
</gene>
<organism evidence="8 9">
    <name type="scientific">Prorocentrum cordatum</name>
    <dbReference type="NCBI Taxonomy" id="2364126"/>
    <lineage>
        <taxon>Eukaryota</taxon>
        <taxon>Sar</taxon>
        <taxon>Alveolata</taxon>
        <taxon>Dinophyceae</taxon>
        <taxon>Prorocentrales</taxon>
        <taxon>Prorocentraceae</taxon>
        <taxon>Prorocentrum</taxon>
    </lineage>
</organism>
<sequence>PSAARAARPREGARRPRAVPRYGRAPLPLKAMAVCAEFPDWKRRRTLSTGSVRRVAILGGTHGNEITGVHLAKHFMRTPAEVTRPSFETEVFISNLAAVEKNTRYVEEDLNRCYALADLVDNGKAAATLERKRAREVDVLLGPKSAPDPRCDFVLDLHTTTASTGIALMMAPNDDFGHELGKHLMTLDESVVIVEWNPLNDWCVCPSIGRSGMTFEIGPCPWGVVVPDLNLFARSRRLVRAMLDYIEAHNTRVAAGATAPVAATVPVYRAIGVSIDYPRNADGEMVGMVHPSLQGGDFKELKDGDPLFMLFSGETVPFRREEHKVSATHESVNALFVNEAAYYEKKMALMLCTRAEAQFSMMGGSA</sequence>
<dbReference type="SUPFAM" id="SSF53187">
    <property type="entry name" value="Zn-dependent exopeptidases"/>
    <property type="match status" value="1"/>
</dbReference>
<keyword evidence="4" id="KW-0378">Hydrolase</keyword>
<evidence type="ECO:0000259" key="6">
    <source>
        <dbReference type="Pfam" id="PF04952"/>
    </source>
</evidence>
<evidence type="ECO:0000256" key="5">
    <source>
        <dbReference type="ARBA" id="ARBA00022833"/>
    </source>
</evidence>
<keyword evidence="5" id="KW-0862">Zinc</keyword>
<dbReference type="NCBIfam" id="NF002601">
    <property type="entry name" value="PRK02259.1"/>
    <property type="match status" value="1"/>
</dbReference>
<evidence type="ECO:0000313" key="9">
    <source>
        <dbReference type="Proteomes" id="UP001189429"/>
    </source>
</evidence>